<reference evidence="1 2" key="1">
    <citation type="submission" date="2019-02" db="EMBL/GenBank/DDBJ databases">
        <title>Genomic Encyclopedia of Type Strains, Phase IV (KMG-IV): sequencing the most valuable type-strain genomes for metagenomic binning, comparative biology and taxonomic classification.</title>
        <authorList>
            <person name="Goeker M."/>
        </authorList>
    </citation>
    <scope>NUCLEOTIDE SEQUENCE [LARGE SCALE GENOMIC DNA]</scope>
    <source>
        <strain evidence="1 2">DSM 10617</strain>
    </source>
</reference>
<organism evidence="1 2">
    <name type="scientific">Sphaerotilus mobilis</name>
    <dbReference type="NCBI Taxonomy" id="47994"/>
    <lineage>
        <taxon>Bacteria</taxon>
        <taxon>Pseudomonadati</taxon>
        <taxon>Pseudomonadota</taxon>
        <taxon>Betaproteobacteria</taxon>
        <taxon>Burkholderiales</taxon>
        <taxon>Sphaerotilaceae</taxon>
        <taxon>Sphaerotilus</taxon>
    </lineage>
</organism>
<evidence type="ECO:0000313" key="2">
    <source>
        <dbReference type="Proteomes" id="UP000293433"/>
    </source>
</evidence>
<gene>
    <name evidence="1" type="ORF">EV685_1721</name>
</gene>
<name>A0A4Q7LRX2_9BURK</name>
<protein>
    <submittedName>
        <fullName evidence="1">HEAT repeat protein</fullName>
    </submittedName>
</protein>
<dbReference type="InterPro" id="IPR011989">
    <property type="entry name" value="ARM-like"/>
</dbReference>
<comment type="caution">
    <text evidence="1">The sequence shown here is derived from an EMBL/GenBank/DDBJ whole genome shotgun (WGS) entry which is preliminary data.</text>
</comment>
<evidence type="ECO:0000313" key="1">
    <source>
        <dbReference type="EMBL" id="RZS57153.1"/>
    </source>
</evidence>
<dbReference type="EMBL" id="SGWV01000008">
    <property type="protein sequence ID" value="RZS57153.1"/>
    <property type="molecule type" value="Genomic_DNA"/>
</dbReference>
<dbReference type="Proteomes" id="UP000293433">
    <property type="component" value="Unassembled WGS sequence"/>
</dbReference>
<dbReference type="RefSeq" id="WP_242615485.1">
    <property type="nucleotide sequence ID" value="NZ_SGWV01000008.1"/>
</dbReference>
<dbReference type="Gene3D" id="1.25.10.10">
    <property type="entry name" value="Leucine-rich Repeat Variant"/>
    <property type="match status" value="1"/>
</dbReference>
<dbReference type="AlphaFoldDB" id="A0A4Q7LRX2"/>
<dbReference type="SUPFAM" id="SSF48371">
    <property type="entry name" value="ARM repeat"/>
    <property type="match status" value="1"/>
</dbReference>
<keyword evidence="2" id="KW-1185">Reference proteome</keyword>
<dbReference type="InterPro" id="IPR016024">
    <property type="entry name" value="ARM-type_fold"/>
</dbReference>
<dbReference type="Pfam" id="PF13646">
    <property type="entry name" value="HEAT_2"/>
    <property type="match status" value="2"/>
</dbReference>
<sequence length="208" mass="22169">MALKKSGAATELHQVETRDYGRDVDGLLAQLRDPEPSVRRWAARDLASQPRAAAAMCARLAEESDASVRVALFNSATQIGGAAIVQGMVRLLRSEDAGLRNGAIEVLAGLPDAVAPQVDALLHDPDSDVRIFSVNLLGDLRHPNVPEWLAQVLLNDEAVNVVGAALEVAAEVGTARTLPALRAARTRFAADAYITFSVDLAIERIEST</sequence>
<accession>A0A4Q7LRX2</accession>
<proteinExistence type="predicted"/>